<evidence type="ECO:0000313" key="3">
    <source>
        <dbReference type="Proteomes" id="UP000054408"/>
    </source>
</evidence>
<name>A0A0L0DPQ6_THETB</name>
<evidence type="ECO:0000256" key="1">
    <source>
        <dbReference type="SAM" id="MobiDB-lite"/>
    </source>
</evidence>
<proteinExistence type="predicted"/>
<accession>A0A0L0DPQ6</accession>
<protein>
    <submittedName>
        <fullName evidence="2">Uncharacterized protein</fullName>
    </submittedName>
</protein>
<reference evidence="2 3" key="1">
    <citation type="submission" date="2010-05" db="EMBL/GenBank/DDBJ databases">
        <title>The Genome Sequence of Thecamonas trahens ATCC 50062.</title>
        <authorList>
            <consortium name="The Broad Institute Genome Sequencing Platform"/>
            <person name="Russ C."/>
            <person name="Cuomo C."/>
            <person name="Shea T."/>
            <person name="Young S.K."/>
            <person name="Zeng Q."/>
            <person name="Koehrsen M."/>
            <person name="Haas B."/>
            <person name="Borodovsky M."/>
            <person name="Guigo R."/>
            <person name="Alvarado L."/>
            <person name="Berlin A."/>
            <person name="Bochicchio J."/>
            <person name="Borenstein D."/>
            <person name="Chapman S."/>
            <person name="Chen Z."/>
            <person name="Freedman E."/>
            <person name="Gellesch M."/>
            <person name="Goldberg J."/>
            <person name="Griggs A."/>
            <person name="Gujja S."/>
            <person name="Heilman E."/>
            <person name="Heiman D."/>
            <person name="Hepburn T."/>
            <person name="Howarth C."/>
            <person name="Jen D."/>
            <person name="Larson L."/>
            <person name="Mehta T."/>
            <person name="Park D."/>
            <person name="Pearson M."/>
            <person name="Roberts A."/>
            <person name="Saif S."/>
            <person name="Shenoy N."/>
            <person name="Sisk P."/>
            <person name="Stolte C."/>
            <person name="Sykes S."/>
            <person name="Thomson T."/>
            <person name="Walk T."/>
            <person name="White J."/>
            <person name="Yandava C."/>
            <person name="Burger G."/>
            <person name="Gray M.W."/>
            <person name="Holland P.W.H."/>
            <person name="King N."/>
            <person name="Lang F.B.F."/>
            <person name="Roger A.J."/>
            <person name="Ruiz-Trillo I."/>
            <person name="Lander E."/>
            <person name="Nusbaum C."/>
        </authorList>
    </citation>
    <scope>NUCLEOTIDE SEQUENCE [LARGE SCALE GENOMIC DNA]</scope>
    <source>
        <strain evidence="2 3">ATCC 50062</strain>
    </source>
</reference>
<dbReference type="RefSeq" id="XP_013753873.1">
    <property type="nucleotide sequence ID" value="XM_013898419.1"/>
</dbReference>
<keyword evidence="3" id="KW-1185">Reference proteome</keyword>
<gene>
    <name evidence="2" type="ORF">AMSG_10029</name>
</gene>
<evidence type="ECO:0000313" key="2">
    <source>
        <dbReference type="EMBL" id="KNC54235.1"/>
    </source>
</evidence>
<dbReference type="EMBL" id="GL349487">
    <property type="protein sequence ID" value="KNC54235.1"/>
    <property type="molecule type" value="Genomic_DNA"/>
</dbReference>
<dbReference type="GeneID" id="25568359"/>
<dbReference type="AlphaFoldDB" id="A0A0L0DPQ6"/>
<organism evidence="2 3">
    <name type="scientific">Thecamonas trahens ATCC 50062</name>
    <dbReference type="NCBI Taxonomy" id="461836"/>
    <lineage>
        <taxon>Eukaryota</taxon>
        <taxon>Apusozoa</taxon>
        <taxon>Apusomonadida</taxon>
        <taxon>Apusomonadidae</taxon>
        <taxon>Thecamonas</taxon>
    </lineage>
</organism>
<feature type="region of interest" description="Disordered" evidence="1">
    <location>
        <begin position="189"/>
        <end position="247"/>
    </location>
</feature>
<feature type="compositionally biased region" description="Pro residues" evidence="1">
    <location>
        <begin position="221"/>
        <end position="231"/>
    </location>
</feature>
<sequence>MEEFGFVAVNDPLKQYTSAVKLVYARRSKFRRGESVQLERGPPIVQPGASLVALARPLFQNRELLDALSLVLSHEAFDSVCKWHDQLGFVIFSQTQFVAQVLEIEFSMPVYAHSCLPRTLWETFTAYLAKYGIVDVTVAATDAAPGHFYFQHIRLDFVEGKDIRFVTKIKPSKIAKFVPLPFPAISSAIEEHPSRKRSRSLSPEPQAEVKRARTKIKSATPPLPNGEPPNGEPSSGELGGVVAPETAPTPDIVELENEVIANFTPETLERKLALVRLIEETTHSYNSLMEERMKLDTKLSAMDTQLLNLVEKRNALSSEFNRL</sequence>
<dbReference type="Proteomes" id="UP000054408">
    <property type="component" value="Unassembled WGS sequence"/>
</dbReference>